<name>B8JF89_ANAD2</name>
<proteinExistence type="predicted"/>
<dbReference type="EMBL" id="CP001359">
    <property type="protein sequence ID" value="ACL64446.1"/>
    <property type="molecule type" value="Genomic_DNA"/>
</dbReference>
<organism evidence="1 2">
    <name type="scientific">Anaeromyxobacter dehalogenans (strain ATCC BAA-258 / DSM 21875 / 2CP-1)</name>
    <dbReference type="NCBI Taxonomy" id="455488"/>
    <lineage>
        <taxon>Bacteria</taxon>
        <taxon>Pseudomonadati</taxon>
        <taxon>Myxococcota</taxon>
        <taxon>Myxococcia</taxon>
        <taxon>Myxococcales</taxon>
        <taxon>Cystobacterineae</taxon>
        <taxon>Anaeromyxobacteraceae</taxon>
        <taxon>Anaeromyxobacter</taxon>
    </lineage>
</organism>
<dbReference type="KEGG" id="acp:A2cp1_1097"/>
<evidence type="ECO:0000313" key="1">
    <source>
        <dbReference type="EMBL" id="ACL64446.1"/>
    </source>
</evidence>
<reference evidence="1" key="1">
    <citation type="submission" date="2009-01" db="EMBL/GenBank/DDBJ databases">
        <title>Complete sequence of Anaeromyxobacter dehalogenans 2CP-1.</title>
        <authorList>
            <consortium name="US DOE Joint Genome Institute"/>
            <person name="Lucas S."/>
            <person name="Copeland A."/>
            <person name="Lapidus A."/>
            <person name="Glavina del Rio T."/>
            <person name="Dalin E."/>
            <person name="Tice H."/>
            <person name="Bruce D."/>
            <person name="Goodwin L."/>
            <person name="Pitluck S."/>
            <person name="Saunders E."/>
            <person name="Brettin T."/>
            <person name="Detter J.C."/>
            <person name="Han C."/>
            <person name="Larimer F."/>
            <person name="Land M."/>
            <person name="Hauser L."/>
            <person name="Kyrpides N."/>
            <person name="Ovchinnikova G."/>
            <person name="Beliaev A.S."/>
            <person name="Richardson P."/>
        </authorList>
    </citation>
    <scope>NUCLEOTIDE SEQUENCE</scope>
    <source>
        <strain evidence="1">2CP-1</strain>
    </source>
</reference>
<gene>
    <name evidence="1" type="ordered locus">A2cp1_1097</name>
</gene>
<dbReference type="Proteomes" id="UP000007089">
    <property type="component" value="Chromosome"/>
</dbReference>
<dbReference type="AlphaFoldDB" id="B8JF89"/>
<evidence type="ECO:0000313" key="2">
    <source>
        <dbReference type="Proteomes" id="UP000007089"/>
    </source>
</evidence>
<keyword evidence="2" id="KW-1185">Reference proteome</keyword>
<dbReference type="RefSeq" id="WP_012632438.1">
    <property type="nucleotide sequence ID" value="NC_011891.1"/>
</dbReference>
<evidence type="ECO:0008006" key="3">
    <source>
        <dbReference type="Google" id="ProtNLM"/>
    </source>
</evidence>
<dbReference type="PROSITE" id="PS51257">
    <property type="entry name" value="PROKAR_LIPOPROTEIN"/>
    <property type="match status" value="1"/>
</dbReference>
<protein>
    <recommendedName>
        <fullName evidence="3">Lipoprotein</fullName>
    </recommendedName>
</protein>
<dbReference type="HOGENOM" id="CLU_1623720_0_0_7"/>
<accession>B8JF89</accession>
<sequence>MRRAPISVLLATLCGCGLFVNRPIGKDANGLDVYAPEEEPPHALLVEGEIRDFVSFRAEPRAVIETWTDDPAYTPKATIDESGHFSLRIDVCRREATFGQQVATTLVVGSSDGCARWLRAFHFRARLGDRCSITYGADMIPKEREPFVLWLRPCTEGKSVYRP</sequence>